<dbReference type="OrthoDB" id="9805852at2"/>
<reference evidence="2 3" key="1">
    <citation type="submission" date="2018-05" db="EMBL/GenBank/DDBJ databases">
        <title>Genomic Encyclopedia of Type Strains, Phase IV (KMG-IV): sequencing the most valuable type-strain genomes for metagenomic binning, comparative biology and taxonomic classification.</title>
        <authorList>
            <person name="Goeker M."/>
        </authorList>
    </citation>
    <scope>NUCLEOTIDE SEQUENCE [LARGE SCALE GENOMIC DNA]</scope>
    <source>
        <strain evidence="2 3">DSM 44704</strain>
    </source>
</reference>
<feature type="domain" description="FAD dependent oxidoreductase" evidence="1">
    <location>
        <begin position="41"/>
        <end position="405"/>
    </location>
</feature>
<evidence type="ECO:0000313" key="2">
    <source>
        <dbReference type="EMBL" id="PXX54887.1"/>
    </source>
</evidence>
<dbReference type="EMBL" id="QJKF01000022">
    <property type="protein sequence ID" value="PXX54887.1"/>
    <property type="molecule type" value="Genomic_DNA"/>
</dbReference>
<accession>A0A318JU62</accession>
<dbReference type="InterPro" id="IPR006076">
    <property type="entry name" value="FAD-dep_OxRdtase"/>
</dbReference>
<dbReference type="GO" id="GO:0005737">
    <property type="term" value="C:cytoplasm"/>
    <property type="evidence" value="ECO:0007669"/>
    <property type="project" value="TreeGrafter"/>
</dbReference>
<dbReference type="Gene3D" id="3.30.9.10">
    <property type="entry name" value="D-Amino Acid Oxidase, subunit A, domain 2"/>
    <property type="match status" value="1"/>
</dbReference>
<sequence length="453" mass="49743">MVASVPTRAAVGQRGITYGVFWRETEEVFYGPSLSGEHAADVCIIGGGYTGLWTAHYLKKAEPGLRIVVLESDYAGSGASGHGDGFMTPTIGHNLTSLLEAYGSDRAKLAYTVVGKSILEVQRFAAKHGIDAQIEPTGYLNVATNARQLRMLERDLGLIDRLGADSLPELLDARGIRARVDSPALLGGFEVGGAMVNPHRLVRGLSRVVRTQGVEIFERSPATSVAKRPAGFRVHTPLGAVSAGRVVYATNAYQHQFPELRAMVRPMWSYAIVTEPLTPTQLASLQWPGREGFVEARNLIAFARLTAQNRLLVGGGPVPYHYGRDMADTHLRARRPRRYLTGLLGKYFPTLRDLRVTHAYGGCIDMTPDLVPHVGRLRNGALYAHGYCGNGVAFTNTVGKVMRDLVLDRETTYTDLMFVGPQHRVYPAEPLAWLKARMHDLEMRVQDCWPALP</sequence>
<dbReference type="RefSeq" id="WP_051187869.1">
    <property type="nucleotide sequence ID" value="NZ_QJKF01000022.1"/>
</dbReference>
<organism evidence="2 3">
    <name type="scientific">Nocardia tenerifensis</name>
    <dbReference type="NCBI Taxonomy" id="228006"/>
    <lineage>
        <taxon>Bacteria</taxon>
        <taxon>Bacillati</taxon>
        <taxon>Actinomycetota</taxon>
        <taxon>Actinomycetes</taxon>
        <taxon>Mycobacteriales</taxon>
        <taxon>Nocardiaceae</taxon>
        <taxon>Nocardia</taxon>
    </lineage>
</organism>
<comment type="caution">
    <text evidence="2">The sequence shown here is derived from an EMBL/GenBank/DDBJ whole genome shotgun (WGS) entry which is preliminary data.</text>
</comment>
<evidence type="ECO:0000259" key="1">
    <source>
        <dbReference type="Pfam" id="PF01266"/>
    </source>
</evidence>
<name>A0A318JU62_9NOCA</name>
<dbReference type="Gene3D" id="3.50.50.60">
    <property type="entry name" value="FAD/NAD(P)-binding domain"/>
    <property type="match status" value="1"/>
</dbReference>
<keyword evidence="3" id="KW-1185">Reference proteome</keyword>
<dbReference type="SUPFAM" id="SSF51905">
    <property type="entry name" value="FAD/NAD(P)-binding domain"/>
    <property type="match status" value="1"/>
</dbReference>
<dbReference type="PANTHER" id="PTHR13847">
    <property type="entry name" value="SARCOSINE DEHYDROGENASE-RELATED"/>
    <property type="match status" value="1"/>
</dbReference>
<dbReference type="PANTHER" id="PTHR13847:SF281">
    <property type="entry name" value="FAD DEPENDENT OXIDOREDUCTASE DOMAIN-CONTAINING PROTEIN"/>
    <property type="match status" value="1"/>
</dbReference>
<dbReference type="AlphaFoldDB" id="A0A318JU62"/>
<proteinExistence type="predicted"/>
<evidence type="ECO:0000313" key="3">
    <source>
        <dbReference type="Proteomes" id="UP000247569"/>
    </source>
</evidence>
<dbReference type="Proteomes" id="UP000247569">
    <property type="component" value="Unassembled WGS sequence"/>
</dbReference>
<gene>
    <name evidence="2" type="ORF">DFR70_12228</name>
</gene>
<dbReference type="InterPro" id="IPR036188">
    <property type="entry name" value="FAD/NAD-bd_sf"/>
</dbReference>
<protein>
    <submittedName>
        <fullName evidence="2">Glycine/D-amino acid oxidase-like deaminating enzyme</fullName>
    </submittedName>
</protein>
<dbReference type="Pfam" id="PF01266">
    <property type="entry name" value="DAO"/>
    <property type="match status" value="1"/>
</dbReference>